<evidence type="ECO:0000259" key="4">
    <source>
        <dbReference type="PROSITE" id="PS50956"/>
    </source>
</evidence>
<feature type="domain" description="HTH asnC-type" evidence="4">
    <location>
        <begin position="1"/>
        <end position="67"/>
    </location>
</feature>
<evidence type="ECO:0000313" key="5">
    <source>
        <dbReference type="EMBL" id="RZT42948.1"/>
    </source>
</evidence>
<protein>
    <submittedName>
        <fullName evidence="5">DNA-binding Lrp family transcriptional regulator</fullName>
    </submittedName>
</protein>
<accession>A0A4Q7SB91</accession>
<dbReference type="SUPFAM" id="SSF54909">
    <property type="entry name" value="Dimeric alpha+beta barrel"/>
    <property type="match status" value="1"/>
</dbReference>
<dbReference type="Pfam" id="PF01037">
    <property type="entry name" value="AsnC_trans_reg"/>
    <property type="match status" value="1"/>
</dbReference>
<keyword evidence="3" id="KW-0804">Transcription</keyword>
<dbReference type="GO" id="GO:0006355">
    <property type="term" value="P:regulation of DNA-templated transcription"/>
    <property type="evidence" value="ECO:0007669"/>
    <property type="project" value="UniProtKB-ARBA"/>
</dbReference>
<evidence type="ECO:0000256" key="2">
    <source>
        <dbReference type="ARBA" id="ARBA00023125"/>
    </source>
</evidence>
<dbReference type="CDD" id="cd00090">
    <property type="entry name" value="HTH_ARSR"/>
    <property type="match status" value="1"/>
</dbReference>
<dbReference type="OrthoDB" id="9809462at2"/>
<dbReference type="AlphaFoldDB" id="A0A4Q7SB91"/>
<keyword evidence="2 5" id="KW-0238">DNA-binding</keyword>
<dbReference type="SMART" id="SM00344">
    <property type="entry name" value="HTH_ASNC"/>
    <property type="match status" value="1"/>
</dbReference>
<evidence type="ECO:0000313" key="6">
    <source>
        <dbReference type="Proteomes" id="UP000291078"/>
    </source>
</evidence>
<dbReference type="RefSeq" id="WP_130390896.1">
    <property type="nucleotide sequence ID" value="NZ_SGXM01000001.1"/>
</dbReference>
<dbReference type="SUPFAM" id="SSF46785">
    <property type="entry name" value="Winged helix' DNA-binding domain"/>
    <property type="match status" value="1"/>
</dbReference>
<reference evidence="5 6" key="1">
    <citation type="journal article" date="2015" name="Stand. Genomic Sci.">
        <title>Genomic Encyclopedia of Bacterial and Archaeal Type Strains, Phase III: the genomes of soil and plant-associated and newly described type strains.</title>
        <authorList>
            <person name="Whitman W.B."/>
            <person name="Woyke T."/>
            <person name="Klenk H.P."/>
            <person name="Zhou Y."/>
            <person name="Lilburn T.G."/>
            <person name="Beck B.J."/>
            <person name="De Vos P."/>
            <person name="Vandamme P."/>
            <person name="Eisen J.A."/>
            <person name="Garrity G."/>
            <person name="Hugenholtz P."/>
            <person name="Kyrpides N.C."/>
        </authorList>
    </citation>
    <scope>NUCLEOTIDE SEQUENCE [LARGE SCALE GENOMIC DNA]</scope>
    <source>
        <strain evidence="5 6">ASC-9842</strain>
    </source>
</reference>
<dbReference type="GO" id="GO:0005829">
    <property type="term" value="C:cytosol"/>
    <property type="evidence" value="ECO:0007669"/>
    <property type="project" value="TreeGrafter"/>
</dbReference>
<dbReference type="Proteomes" id="UP000291078">
    <property type="component" value="Unassembled WGS sequence"/>
</dbReference>
<dbReference type="Pfam" id="PF13404">
    <property type="entry name" value="HTH_AsnC-type"/>
    <property type="match status" value="1"/>
</dbReference>
<comment type="caution">
    <text evidence="5">The sequence shown here is derived from an EMBL/GenBank/DDBJ whole genome shotgun (WGS) entry which is preliminary data.</text>
</comment>
<gene>
    <name evidence="5" type="ORF">EV147_1994</name>
</gene>
<dbReference type="InterPro" id="IPR011008">
    <property type="entry name" value="Dimeric_a/b-barrel"/>
</dbReference>
<keyword evidence="6" id="KW-1185">Reference proteome</keyword>
<dbReference type="GO" id="GO:0043200">
    <property type="term" value="P:response to amino acid"/>
    <property type="evidence" value="ECO:0007669"/>
    <property type="project" value="TreeGrafter"/>
</dbReference>
<dbReference type="PANTHER" id="PTHR30154">
    <property type="entry name" value="LEUCINE-RESPONSIVE REGULATORY PROTEIN"/>
    <property type="match status" value="1"/>
</dbReference>
<dbReference type="InterPro" id="IPR019887">
    <property type="entry name" value="Tscrpt_reg_AsnC/Lrp_C"/>
</dbReference>
<dbReference type="InterPro" id="IPR019888">
    <property type="entry name" value="Tscrpt_reg_AsnC-like"/>
</dbReference>
<organism evidence="5 6">
    <name type="scientific">Cupriavidus agavae</name>
    <dbReference type="NCBI Taxonomy" id="1001822"/>
    <lineage>
        <taxon>Bacteria</taxon>
        <taxon>Pseudomonadati</taxon>
        <taxon>Pseudomonadota</taxon>
        <taxon>Betaproteobacteria</taxon>
        <taxon>Burkholderiales</taxon>
        <taxon>Burkholderiaceae</taxon>
        <taxon>Cupriavidus</taxon>
    </lineage>
</organism>
<dbReference type="PRINTS" id="PR00033">
    <property type="entry name" value="HTHASNC"/>
</dbReference>
<dbReference type="InterPro" id="IPR036388">
    <property type="entry name" value="WH-like_DNA-bd_sf"/>
</dbReference>
<dbReference type="InterPro" id="IPR000485">
    <property type="entry name" value="AsnC-type_HTH_dom"/>
</dbReference>
<name>A0A4Q7SB91_9BURK</name>
<dbReference type="GO" id="GO:0043565">
    <property type="term" value="F:sequence-specific DNA binding"/>
    <property type="evidence" value="ECO:0007669"/>
    <property type="project" value="InterPro"/>
</dbReference>
<dbReference type="InterPro" id="IPR036390">
    <property type="entry name" value="WH_DNA-bd_sf"/>
</dbReference>
<evidence type="ECO:0000256" key="1">
    <source>
        <dbReference type="ARBA" id="ARBA00023015"/>
    </source>
</evidence>
<proteinExistence type="predicted"/>
<dbReference type="Gene3D" id="3.30.70.920">
    <property type="match status" value="1"/>
</dbReference>
<evidence type="ECO:0000256" key="3">
    <source>
        <dbReference type="ARBA" id="ARBA00023163"/>
    </source>
</evidence>
<dbReference type="PROSITE" id="PS50956">
    <property type="entry name" value="HTH_ASNC_2"/>
    <property type="match status" value="1"/>
</dbReference>
<sequence length="140" mass="15800">MDATDRQLLGLLRDNARMPVTALAKALRVSRATVQNRIGKLEQEGQIVGYTVRLRPEAEPHRIRAWMTVAVEGNKARQVLQALRGDPNVQTLHTTNGRWDIIAELRADTLEQFDRTLDRIRLVDGISATETSILLSTYKL</sequence>
<dbReference type="PANTHER" id="PTHR30154:SF53">
    <property type="entry name" value="HTH-TYPE TRANSCRIPTIONAL REGULATOR LRPC"/>
    <property type="match status" value="1"/>
</dbReference>
<dbReference type="InterPro" id="IPR011991">
    <property type="entry name" value="ArsR-like_HTH"/>
</dbReference>
<dbReference type="Gene3D" id="1.10.10.10">
    <property type="entry name" value="Winged helix-like DNA-binding domain superfamily/Winged helix DNA-binding domain"/>
    <property type="match status" value="1"/>
</dbReference>
<dbReference type="EMBL" id="SGXM01000001">
    <property type="protein sequence ID" value="RZT42948.1"/>
    <property type="molecule type" value="Genomic_DNA"/>
</dbReference>
<keyword evidence="1" id="KW-0805">Transcription regulation</keyword>